<comment type="caution">
    <text evidence="2">The sequence shown here is derived from an EMBL/GenBank/DDBJ whole genome shotgun (WGS) entry which is preliminary data.</text>
</comment>
<evidence type="ECO:0000259" key="1">
    <source>
        <dbReference type="PROSITE" id="PS51186"/>
    </source>
</evidence>
<keyword evidence="3" id="KW-1185">Reference proteome</keyword>
<evidence type="ECO:0000313" key="2">
    <source>
        <dbReference type="EMBL" id="OUZ39143.1"/>
    </source>
</evidence>
<dbReference type="Proteomes" id="UP000196594">
    <property type="component" value="Unassembled WGS sequence"/>
</dbReference>
<feature type="domain" description="N-acetyltransferase" evidence="1">
    <location>
        <begin position="134"/>
        <end position="261"/>
    </location>
</feature>
<dbReference type="EMBL" id="NHNT01000005">
    <property type="protein sequence ID" value="OUZ39143.1"/>
    <property type="molecule type" value="Genomic_DNA"/>
</dbReference>
<evidence type="ECO:0000313" key="3">
    <source>
        <dbReference type="Proteomes" id="UP000196594"/>
    </source>
</evidence>
<dbReference type="Pfam" id="PF12746">
    <property type="entry name" value="GNAT_acetyltran"/>
    <property type="match status" value="1"/>
</dbReference>
<name>A0ABX3ZHE3_9BACL</name>
<organism evidence="2 3">
    <name type="scientific">Solibacillus kalamii</name>
    <dbReference type="NCBI Taxonomy" id="1748298"/>
    <lineage>
        <taxon>Bacteria</taxon>
        <taxon>Bacillati</taxon>
        <taxon>Bacillota</taxon>
        <taxon>Bacilli</taxon>
        <taxon>Bacillales</taxon>
        <taxon>Caryophanaceae</taxon>
        <taxon>Solibacillus</taxon>
    </lineage>
</organism>
<sequence>MISLNQIEFKNLKRTLNKNNITCPTFVYSVLDGYIQGTVYVDSSSHNSVLIGTKSGIYFVGGEVDNLDFNNFLFELYRYRKNNKSRFTLFSSSSKWNCAIMSQLKEEIKPRSRFSFNYNFDKEIDKTILQSSEYSIKKINAEIIKNSLEFNEAYYNEYWGSTSNFLKNGFGFSILHNERVISECSSIFSSQEFAEIDIFTHKDYRGKGLANIIATSFIEYCLKSSIVPKWDCDVTNESSINLAGKLGFVEPVEYSIFVYKN</sequence>
<dbReference type="SUPFAM" id="SSF55729">
    <property type="entry name" value="Acyl-CoA N-acyltransferases (Nat)"/>
    <property type="match status" value="1"/>
</dbReference>
<dbReference type="RefSeq" id="WP_087617344.1">
    <property type="nucleotide sequence ID" value="NZ_JAFBEY010000001.1"/>
</dbReference>
<dbReference type="InterPro" id="IPR000182">
    <property type="entry name" value="GNAT_dom"/>
</dbReference>
<gene>
    <name evidence="2" type="ORF">CBM15_09785</name>
</gene>
<dbReference type="Gene3D" id="3.40.630.30">
    <property type="match status" value="1"/>
</dbReference>
<dbReference type="PROSITE" id="PS51186">
    <property type="entry name" value="GNAT"/>
    <property type="match status" value="1"/>
</dbReference>
<dbReference type="PANTHER" id="PTHR31143">
    <property type="match status" value="1"/>
</dbReference>
<dbReference type="PANTHER" id="PTHR31143:SF2">
    <property type="entry name" value="FR47-LIKE DOMAIN-CONTAINING PROTEIN-RELATED"/>
    <property type="match status" value="1"/>
</dbReference>
<accession>A0ABX3ZHE3</accession>
<dbReference type="InterPro" id="IPR027365">
    <property type="entry name" value="GNAT_acetyltra_YdfB-like"/>
</dbReference>
<reference evidence="2 3" key="1">
    <citation type="journal article" date="2017" name="Int. J. Syst. Evol. Microbiol.">
        <title>Solibacillus kalamii sp. nov., isolated from a high-efficiency particulate arrestance filter system used in the International Space Station.</title>
        <authorList>
            <person name="Checinska Sielaff A."/>
            <person name="Kumar R.M."/>
            <person name="Pal D."/>
            <person name="Mayilraj S."/>
            <person name="Venkateswaran K."/>
        </authorList>
    </citation>
    <scope>NUCLEOTIDE SEQUENCE [LARGE SCALE GENOMIC DNA]</scope>
    <source>
        <strain evidence="2 3">ISSFR-015</strain>
    </source>
</reference>
<dbReference type="InterPro" id="IPR016181">
    <property type="entry name" value="Acyl_CoA_acyltransferase"/>
</dbReference>
<proteinExistence type="predicted"/>
<protein>
    <submittedName>
        <fullName evidence="2">GNAT family N-acetyltransferase</fullName>
    </submittedName>
</protein>